<evidence type="ECO:0000313" key="2">
    <source>
        <dbReference type="Proteomes" id="UP001501759"/>
    </source>
</evidence>
<dbReference type="RefSeq" id="WP_345642362.1">
    <property type="nucleotide sequence ID" value="NZ_BAABKB010000002.1"/>
</dbReference>
<dbReference type="Proteomes" id="UP001501759">
    <property type="component" value="Unassembled WGS sequence"/>
</dbReference>
<comment type="caution">
    <text evidence="1">The sequence shown here is derived from an EMBL/GenBank/DDBJ whole genome shotgun (WGS) entry which is preliminary data.</text>
</comment>
<gene>
    <name evidence="1" type="ORF">GCM10023335_12330</name>
</gene>
<proteinExistence type="predicted"/>
<reference evidence="2" key="1">
    <citation type="journal article" date="2019" name="Int. J. Syst. Evol. Microbiol.">
        <title>The Global Catalogue of Microorganisms (GCM) 10K type strain sequencing project: providing services to taxonomists for standard genome sequencing and annotation.</title>
        <authorList>
            <consortium name="The Broad Institute Genomics Platform"/>
            <consortium name="The Broad Institute Genome Sequencing Center for Infectious Disease"/>
            <person name="Wu L."/>
            <person name="Ma J."/>
        </authorList>
    </citation>
    <scope>NUCLEOTIDE SEQUENCE [LARGE SCALE GENOMIC DNA]</scope>
    <source>
        <strain evidence="2">JCM 18409</strain>
    </source>
</reference>
<organism evidence="1 2">
    <name type="scientific">Streptomyces siamensis</name>
    <dbReference type="NCBI Taxonomy" id="1274986"/>
    <lineage>
        <taxon>Bacteria</taxon>
        <taxon>Bacillati</taxon>
        <taxon>Actinomycetota</taxon>
        <taxon>Actinomycetes</taxon>
        <taxon>Kitasatosporales</taxon>
        <taxon>Streptomycetaceae</taxon>
        <taxon>Streptomyces</taxon>
    </lineage>
</organism>
<sequence length="136" mass="14413">MTLWVPGMKITASRLNDGPAVTTTNSGLVAASGFTVNDFRGYRSGRTIVLDMYLLRTGATITQTSGNITPDVQICTAPIGWRPTNGTINGPWDDGTSEGGFVIGTDGVCTLRTAYSDIAGSSTRNLRLHIGFIIDN</sequence>
<evidence type="ECO:0000313" key="1">
    <source>
        <dbReference type="EMBL" id="GAA4999457.1"/>
    </source>
</evidence>
<protein>
    <submittedName>
        <fullName evidence="1">Uncharacterized protein</fullName>
    </submittedName>
</protein>
<accession>A0ABP9IKE4</accession>
<keyword evidence="2" id="KW-1185">Reference proteome</keyword>
<name>A0ABP9IKE4_9ACTN</name>
<dbReference type="EMBL" id="BAABKB010000002">
    <property type="protein sequence ID" value="GAA4999457.1"/>
    <property type="molecule type" value="Genomic_DNA"/>
</dbReference>